<evidence type="ECO:0000313" key="3">
    <source>
        <dbReference type="Proteomes" id="UP000886595"/>
    </source>
</evidence>
<accession>A0A8X7S9B7</accession>
<keyword evidence="3" id="KW-1185">Reference proteome</keyword>
<gene>
    <name evidence="2" type="ORF">Bca52824_036421</name>
</gene>
<comment type="caution">
    <text evidence="2">The sequence shown here is derived from an EMBL/GenBank/DDBJ whole genome shotgun (WGS) entry which is preliminary data.</text>
</comment>
<dbReference type="EMBL" id="JAAMPC010000008">
    <property type="protein sequence ID" value="KAG2299949.1"/>
    <property type="molecule type" value="Genomic_DNA"/>
</dbReference>
<name>A0A8X7S9B7_BRACI</name>
<dbReference type="Proteomes" id="UP000886595">
    <property type="component" value="Unassembled WGS sequence"/>
</dbReference>
<evidence type="ECO:0000256" key="1">
    <source>
        <dbReference type="SAM" id="MobiDB-lite"/>
    </source>
</evidence>
<organism evidence="2 3">
    <name type="scientific">Brassica carinata</name>
    <name type="common">Ethiopian mustard</name>
    <name type="synonym">Abyssinian cabbage</name>
    <dbReference type="NCBI Taxonomy" id="52824"/>
    <lineage>
        <taxon>Eukaryota</taxon>
        <taxon>Viridiplantae</taxon>
        <taxon>Streptophyta</taxon>
        <taxon>Embryophyta</taxon>
        <taxon>Tracheophyta</taxon>
        <taxon>Spermatophyta</taxon>
        <taxon>Magnoliopsida</taxon>
        <taxon>eudicotyledons</taxon>
        <taxon>Gunneridae</taxon>
        <taxon>Pentapetalae</taxon>
        <taxon>rosids</taxon>
        <taxon>malvids</taxon>
        <taxon>Brassicales</taxon>
        <taxon>Brassicaceae</taxon>
        <taxon>Brassiceae</taxon>
        <taxon>Brassica</taxon>
    </lineage>
</organism>
<evidence type="ECO:0000313" key="2">
    <source>
        <dbReference type="EMBL" id="KAG2299949.1"/>
    </source>
</evidence>
<dbReference type="AlphaFoldDB" id="A0A8X7S9B7"/>
<feature type="region of interest" description="Disordered" evidence="1">
    <location>
        <begin position="140"/>
        <end position="159"/>
    </location>
</feature>
<reference evidence="2 3" key="1">
    <citation type="submission" date="2020-02" db="EMBL/GenBank/DDBJ databases">
        <authorList>
            <person name="Ma Q."/>
            <person name="Huang Y."/>
            <person name="Song X."/>
            <person name="Pei D."/>
        </authorList>
    </citation>
    <scope>NUCLEOTIDE SEQUENCE [LARGE SCALE GENOMIC DNA]</scope>
    <source>
        <strain evidence="2">Sxm20200214</strain>
        <tissue evidence="2">Leaf</tissue>
    </source>
</reference>
<sequence length="159" mass="17328">MPDRNRRTNGPCGDCEARCGAKHSRVTVMRMVRVFAPTIVELVECRLFTTGQGVRIVCAKQIAISFTIVESWTSMVTLKVSIAISSDSPETESESPRCRFKAFICCSTHFSVSNKMAASETVLRLPLGSLSPSSHLSSSFLTSTPSSLLNPPLLENEEA</sequence>
<protein>
    <submittedName>
        <fullName evidence="2">Uncharacterized protein</fullName>
    </submittedName>
</protein>
<proteinExistence type="predicted"/>